<sequence>MTVTHRGFSAWITSEGSAVREYEVAVDEKANRVTCWIPSEEGKPFTVHWRDHGGKVDTAAFITLDGFVISGRFLFGDGEASREGIRTGPNTERPFVFRRVRDGGSWYFRGIHSF</sequence>
<keyword evidence="2" id="KW-1185">Reference proteome</keyword>
<gene>
    <name evidence="1" type="ORF">JAAARDRAFT_124211</name>
</gene>
<evidence type="ECO:0000313" key="2">
    <source>
        <dbReference type="Proteomes" id="UP000027265"/>
    </source>
</evidence>
<dbReference type="HOGENOM" id="CLU_2086252_0_0_1"/>
<organism evidence="1 2">
    <name type="scientific">Jaapia argillacea MUCL 33604</name>
    <dbReference type="NCBI Taxonomy" id="933084"/>
    <lineage>
        <taxon>Eukaryota</taxon>
        <taxon>Fungi</taxon>
        <taxon>Dikarya</taxon>
        <taxon>Basidiomycota</taxon>
        <taxon>Agaricomycotina</taxon>
        <taxon>Agaricomycetes</taxon>
        <taxon>Agaricomycetidae</taxon>
        <taxon>Jaapiales</taxon>
        <taxon>Jaapiaceae</taxon>
        <taxon>Jaapia</taxon>
    </lineage>
</organism>
<accession>A0A067Q4A7</accession>
<dbReference type="Proteomes" id="UP000027265">
    <property type="component" value="Unassembled WGS sequence"/>
</dbReference>
<reference evidence="2" key="1">
    <citation type="journal article" date="2014" name="Proc. Natl. Acad. Sci. U.S.A.">
        <title>Extensive sampling of basidiomycete genomes demonstrates inadequacy of the white-rot/brown-rot paradigm for wood decay fungi.</title>
        <authorList>
            <person name="Riley R."/>
            <person name="Salamov A.A."/>
            <person name="Brown D.W."/>
            <person name="Nagy L.G."/>
            <person name="Floudas D."/>
            <person name="Held B.W."/>
            <person name="Levasseur A."/>
            <person name="Lombard V."/>
            <person name="Morin E."/>
            <person name="Otillar R."/>
            <person name="Lindquist E.A."/>
            <person name="Sun H."/>
            <person name="LaButti K.M."/>
            <person name="Schmutz J."/>
            <person name="Jabbour D."/>
            <person name="Luo H."/>
            <person name="Baker S.E."/>
            <person name="Pisabarro A.G."/>
            <person name="Walton J.D."/>
            <person name="Blanchette R.A."/>
            <person name="Henrissat B."/>
            <person name="Martin F."/>
            <person name="Cullen D."/>
            <person name="Hibbett D.S."/>
            <person name="Grigoriev I.V."/>
        </authorList>
    </citation>
    <scope>NUCLEOTIDE SEQUENCE [LARGE SCALE GENOMIC DNA]</scope>
    <source>
        <strain evidence="2">MUCL 33604</strain>
    </source>
</reference>
<dbReference type="OrthoDB" id="3237202at2759"/>
<dbReference type="EMBL" id="KL197713">
    <property type="protein sequence ID" value="KDQ60960.1"/>
    <property type="molecule type" value="Genomic_DNA"/>
</dbReference>
<name>A0A067Q4A7_9AGAM</name>
<evidence type="ECO:0000313" key="1">
    <source>
        <dbReference type="EMBL" id="KDQ60960.1"/>
    </source>
</evidence>
<dbReference type="AlphaFoldDB" id="A0A067Q4A7"/>
<protein>
    <submittedName>
        <fullName evidence="1">Uncharacterized protein</fullName>
    </submittedName>
</protein>
<dbReference type="InParanoid" id="A0A067Q4A7"/>
<proteinExistence type="predicted"/>